<dbReference type="EMBL" id="VDCV01000015">
    <property type="protein sequence ID" value="KAB5524012.1"/>
    <property type="molecule type" value="Genomic_DNA"/>
</dbReference>
<feature type="transmembrane region" description="Helical" evidence="2">
    <location>
        <begin position="797"/>
        <end position="818"/>
    </location>
</feature>
<accession>A0A5N5JYI1</accession>
<feature type="compositionally biased region" description="Low complexity" evidence="1">
    <location>
        <begin position="46"/>
        <end position="56"/>
    </location>
</feature>
<feature type="region of interest" description="Disordered" evidence="1">
    <location>
        <begin position="242"/>
        <end position="301"/>
    </location>
</feature>
<keyword evidence="2" id="KW-1133">Transmembrane helix</keyword>
<feature type="compositionally biased region" description="Basic residues" evidence="1">
    <location>
        <begin position="242"/>
        <end position="251"/>
    </location>
</feature>
<evidence type="ECO:0000256" key="2">
    <source>
        <dbReference type="SAM" id="Phobius"/>
    </source>
</evidence>
<dbReference type="Proteomes" id="UP000326939">
    <property type="component" value="Chromosome 15"/>
</dbReference>
<keyword evidence="4" id="KW-1185">Reference proteome</keyword>
<feature type="transmembrane region" description="Helical" evidence="2">
    <location>
        <begin position="732"/>
        <end position="754"/>
    </location>
</feature>
<feature type="transmembrane region" description="Helical" evidence="2">
    <location>
        <begin position="766"/>
        <end position="785"/>
    </location>
</feature>
<dbReference type="InterPro" id="IPR052843">
    <property type="entry name" value="ER_body_metal_sequester"/>
</dbReference>
<evidence type="ECO:0000256" key="1">
    <source>
        <dbReference type="SAM" id="MobiDB-lite"/>
    </source>
</evidence>
<protein>
    <recommendedName>
        <fullName evidence="5">Membrane protein of ER body-like protein</fullName>
    </recommendedName>
</protein>
<dbReference type="PANTHER" id="PTHR38937">
    <property type="entry name" value="MEMBRANE PROTEIN OF ER BODY-LIKE PROTEIN"/>
    <property type="match status" value="1"/>
</dbReference>
<dbReference type="CDD" id="cd01059">
    <property type="entry name" value="CCC1_like"/>
    <property type="match status" value="1"/>
</dbReference>
<organism evidence="3 4">
    <name type="scientific">Salix brachista</name>
    <dbReference type="NCBI Taxonomy" id="2182728"/>
    <lineage>
        <taxon>Eukaryota</taxon>
        <taxon>Viridiplantae</taxon>
        <taxon>Streptophyta</taxon>
        <taxon>Embryophyta</taxon>
        <taxon>Tracheophyta</taxon>
        <taxon>Spermatophyta</taxon>
        <taxon>Magnoliopsida</taxon>
        <taxon>eudicotyledons</taxon>
        <taxon>Gunneridae</taxon>
        <taxon>Pentapetalae</taxon>
        <taxon>rosids</taxon>
        <taxon>fabids</taxon>
        <taxon>Malpighiales</taxon>
        <taxon>Salicaceae</taxon>
        <taxon>Saliceae</taxon>
        <taxon>Salix</taxon>
    </lineage>
</organism>
<feature type="transmembrane region" description="Helical" evidence="2">
    <location>
        <begin position="683"/>
        <end position="704"/>
    </location>
</feature>
<feature type="compositionally biased region" description="Polar residues" evidence="1">
    <location>
        <begin position="377"/>
        <end position="387"/>
    </location>
</feature>
<proteinExistence type="predicted"/>
<comment type="caution">
    <text evidence="3">The sequence shown here is derived from an EMBL/GenBank/DDBJ whole genome shotgun (WGS) entry which is preliminary data.</text>
</comment>
<feature type="compositionally biased region" description="Basic and acidic residues" evidence="1">
    <location>
        <begin position="173"/>
        <end position="186"/>
    </location>
</feature>
<keyword evidence="2" id="KW-0812">Transmembrane</keyword>
<feature type="region of interest" description="Disordered" evidence="1">
    <location>
        <begin position="1"/>
        <end position="90"/>
    </location>
</feature>
<keyword evidence="2" id="KW-0472">Membrane</keyword>
<feature type="compositionally biased region" description="Polar residues" evidence="1">
    <location>
        <begin position="12"/>
        <end position="39"/>
    </location>
</feature>
<feature type="compositionally biased region" description="Basic and acidic residues" evidence="1">
    <location>
        <begin position="359"/>
        <end position="372"/>
    </location>
</feature>
<reference evidence="4" key="1">
    <citation type="journal article" date="2019" name="Gigascience">
        <title>De novo genome assembly of the endangered Acer yangbiense, a plant species with extremely small populations endemic to Yunnan Province, China.</title>
        <authorList>
            <person name="Yang J."/>
            <person name="Wariss H.M."/>
            <person name="Tao L."/>
            <person name="Zhang R."/>
            <person name="Yun Q."/>
            <person name="Hollingsworth P."/>
            <person name="Dao Z."/>
            <person name="Luo G."/>
            <person name="Guo H."/>
            <person name="Ma Y."/>
            <person name="Sun W."/>
        </authorList>
    </citation>
    <scope>NUCLEOTIDE SEQUENCE [LARGE SCALE GENOMIC DNA]</scope>
    <source>
        <strain evidence="4">cv. br00</strain>
    </source>
</reference>
<dbReference type="AlphaFoldDB" id="A0A5N5JYI1"/>
<feature type="region of interest" description="Disordered" evidence="1">
    <location>
        <begin position="342"/>
        <end position="387"/>
    </location>
</feature>
<feature type="region of interest" description="Disordered" evidence="1">
    <location>
        <begin position="151"/>
        <end position="186"/>
    </location>
</feature>
<name>A0A5N5JYI1_9ROSI</name>
<feature type="compositionally biased region" description="Polar residues" evidence="1">
    <location>
        <begin position="255"/>
        <end position="272"/>
    </location>
</feature>
<evidence type="ECO:0000313" key="3">
    <source>
        <dbReference type="EMBL" id="KAB5524012.1"/>
    </source>
</evidence>
<sequence>MEHKLEEEEALSLQTKQFRHSNTAADTTTLPVNVSSTNGDGYENGISSLISSSNSSMNDHSETPEVGVSSPCGSPHKHSGDEDEDEDEERVHHLDSVYFDQHQGADSIDGVSDMKCGGVTCSVFEKIPGDVEVLVKNSEIQKSLIKDVNLQSRENSENEGLSSSSLTPLEGTFEEHNIKSKPSDSETKVVGDLDLIEETDQEVTELDVEKVLEKQNTHDLFCPNCNSCITRRVILRRRTKKILKARRKPKHSKSDTTLPSQSNANSTFSDANSADPANVPGHDIANTGSNDSPTPAVDEYNADGQPDVFRCLSCFSFFIPAGNAAVDHTQVCGMNQDTSSGFPNNVSSSNGSNHSVTPHAERAKVKTGEHPEGSYSKPHQSGTESLNPSIMVPLLHDKSPQGINLKSNFTTRLDNMGGTSLKAGTGIVISSRETKFAETALNSARRKSGDATENSGGSSINHAIVDTVQQVTYFSGSIEGLKENASFKPCQVGVNPQEYSTSKSLITEQSKIRIEENFNMEKGNEKALQNGRVSSTQGTSLPSQLYSEEGFINDAALKHHEVGKGALNSLSQGTSRPEKERVNIGENAVNAVKNKNIGNDVIVTIEKEPLKHRDSEIVSVDSVEPTSLLTNINETNMGEQRGAGGGESLQWEIIKSIVYGGLIESITSLSVVSSAAGAGASNLNIIALGLANLIGGLFIIGHNLMDLKNDRSNQVNEQEDRYQETLGRRDNFSFHATVSILSFLVFGLLPPVMYGFLFLKSDDRDLKLAAVGGASLFCIILLAFGKASIQRKQPKPYISTALYFFSIGLMATGASYVAGDLISKLLQKISGFESNLLQELKPSEPATWASY</sequence>
<gene>
    <name evidence="3" type="ORF">DKX38_021761</name>
</gene>
<dbReference type="PANTHER" id="PTHR38937:SF2">
    <property type="entry name" value="MEMBRANE PROTEIN OF ER BODY-LIKE PROTEIN ISOFORM X1"/>
    <property type="match status" value="1"/>
</dbReference>
<evidence type="ECO:0000313" key="4">
    <source>
        <dbReference type="Proteomes" id="UP000326939"/>
    </source>
</evidence>
<evidence type="ECO:0008006" key="5">
    <source>
        <dbReference type="Google" id="ProtNLM"/>
    </source>
</evidence>
<feature type="compositionally biased region" description="Low complexity" evidence="1">
    <location>
        <begin position="342"/>
        <end position="358"/>
    </location>
</feature>